<feature type="domain" description="Acetyl-coenzyme A carboxylase carboxyl transferase subunit beta" evidence="1">
    <location>
        <begin position="28"/>
        <end position="69"/>
    </location>
</feature>
<evidence type="ECO:0000313" key="2">
    <source>
        <dbReference type="EMBL" id="SHG66596.1"/>
    </source>
</evidence>
<dbReference type="InterPro" id="IPR029045">
    <property type="entry name" value="ClpP/crotonase-like_dom_sf"/>
</dbReference>
<dbReference type="InterPro" id="IPR034733">
    <property type="entry name" value="AcCoA_carboxyl_beta"/>
</dbReference>
<dbReference type="InterPro" id="IPR051047">
    <property type="entry name" value="AccD/PCCB"/>
</dbReference>
<dbReference type="PANTHER" id="PTHR43842:SF2">
    <property type="entry name" value="PROPIONYL-COA CARBOXYLASE BETA CHAIN, MITOCHONDRIAL"/>
    <property type="match status" value="1"/>
</dbReference>
<dbReference type="AlphaFoldDB" id="A0A1M5LNR9"/>
<gene>
    <name evidence="2" type="ORF">SAMN05421807_101202</name>
</gene>
<accession>A0A1M5LNR9</accession>
<dbReference type="PANTHER" id="PTHR43842">
    <property type="entry name" value="PROPIONYL-COA CARBOXYLASE BETA CHAIN"/>
    <property type="match status" value="1"/>
</dbReference>
<dbReference type="Proteomes" id="UP000184079">
    <property type="component" value="Unassembled WGS sequence"/>
</dbReference>
<proteinExistence type="predicted"/>
<dbReference type="GO" id="GO:0004658">
    <property type="term" value="F:propionyl-CoA carboxylase activity"/>
    <property type="evidence" value="ECO:0007669"/>
    <property type="project" value="TreeGrafter"/>
</dbReference>
<dbReference type="SUPFAM" id="SSF52096">
    <property type="entry name" value="ClpP/crotonase"/>
    <property type="match status" value="1"/>
</dbReference>
<evidence type="ECO:0000313" key="3">
    <source>
        <dbReference type="Proteomes" id="UP000184079"/>
    </source>
</evidence>
<sequence>MDMYDKLNELYEKRRQMKLGGGKQRINQQHAKGKLTACERIAYLLEAESFVEFYPFIKQRVTSMQNEESAYVTK</sequence>
<name>A0A1M5LNR9_9BACI</name>
<dbReference type="EMBL" id="FQXD01000001">
    <property type="protein sequence ID" value="SHG66596.1"/>
    <property type="molecule type" value="Genomic_DNA"/>
</dbReference>
<dbReference type="Pfam" id="PF01039">
    <property type="entry name" value="Carboxyl_trans"/>
    <property type="match status" value="1"/>
</dbReference>
<organism evidence="2 3">
    <name type="scientific">Virgibacillus chiguensis</name>
    <dbReference type="NCBI Taxonomy" id="411959"/>
    <lineage>
        <taxon>Bacteria</taxon>
        <taxon>Bacillati</taxon>
        <taxon>Bacillota</taxon>
        <taxon>Bacilli</taxon>
        <taxon>Bacillales</taxon>
        <taxon>Bacillaceae</taxon>
        <taxon>Virgibacillus</taxon>
    </lineage>
</organism>
<evidence type="ECO:0000259" key="1">
    <source>
        <dbReference type="Pfam" id="PF01039"/>
    </source>
</evidence>
<protein>
    <submittedName>
        <fullName evidence="2">Propionyl-CoA carboxylase beta chain</fullName>
    </submittedName>
</protein>
<dbReference type="Gene3D" id="3.90.226.10">
    <property type="entry name" value="2-enoyl-CoA Hydratase, Chain A, domain 1"/>
    <property type="match status" value="1"/>
</dbReference>
<dbReference type="GO" id="GO:0009317">
    <property type="term" value="C:acetyl-CoA carboxylase complex"/>
    <property type="evidence" value="ECO:0007669"/>
    <property type="project" value="TreeGrafter"/>
</dbReference>
<keyword evidence="3" id="KW-1185">Reference proteome</keyword>
<reference evidence="3" key="1">
    <citation type="submission" date="2016-11" db="EMBL/GenBank/DDBJ databases">
        <authorList>
            <person name="Varghese N."/>
            <person name="Submissions S."/>
        </authorList>
    </citation>
    <scope>NUCLEOTIDE SEQUENCE [LARGE SCALE GENOMIC DNA]</scope>
    <source>
        <strain evidence="3">CGMCC 1.6496</strain>
    </source>
</reference>